<dbReference type="PANTHER" id="PTHR14226">
    <property type="entry name" value="NEUROPATHY TARGET ESTERASE/SWISS CHEESE D.MELANOGASTER"/>
    <property type="match status" value="1"/>
</dbReference>
<dbReference type="InterPro" id="IPR021771">
    <property type="entry name" value="Triacylglycerol_lipase_N"/>
</dbReference>
<evidence type="ECO:0000313" key="3">
    <source>
        <dbReference type="Proteomes" id="UP001268610"/>
    </source>
</evidence>
<accession>A0AAJ2LNV5</accession>
<dbReference type="GO" id="GO:0006629">
    <property type="term" value="P:lipid metabolic process"/>
    <property type="evidence" value="ECO:0007669"/>
    <property type="project" value="InterPro"/>
</dbReference>
<name>A0AAJ2LNV5_9HYPH</name>
<dbReference type="GO" id="GO:0004806">
    <property type="term" value="F:triacylglycerol lipase activity"/>
    <property type="evidence" value="ECO:0007669"/>
    <property type="project" value="InterPro"/>
</dbReference>
<dbReference type="InterPro" id="IPR050301">
    <property type="entry name" value="NTE"/>
</dbReference>
<evidence type="ECO:0000259" key="1">
    <source>
        <dbReference type="Pfam" id="PF11815"/>
    </source>
</evidence>
<evidence type="ECO:0000313" key="2">
    <source>
        <dbReference type="EMBL" id="MDR9779040.1"/>
    </source>
</evidence>
<sequence length="101" mass="11620">LARNDLNLMRLLREGLHHVLGNIGHPLLYSHAYIGTKKLIEDYVEEVCQCLYYMCEHEFEFLPAIEKFRFFENIKHSYGQPALMFSGGATLGLFHTGVCKA</sequence>
<protein>
    <submittedName>
        <fullName evidence="2">DUF3336 domain-containing protein</fullName>
    </submittedName>
</protein>
<dbReference type="Proteomes" id="UP001268610">
    <property type="component" value="Unassembled WGS sequence"/>
</dbReference>
<feature type="domain" description="Triacylglycerol lipase N-terminal" evidence="1">
    <location>
        <begin position="6"/>
        <end position="76"/>
    </location>
</feature>
<organism evidence="2 3">
    <name type="scientific">Rhizobium hidalgonense</name>
    <dbReference type="NCBI Taxonomy" id="1538159"/>
    <lineage>
        <taxon>Bacteria</taxon>
        <taxon>Pseudomonadati</taxon>
        <taxon>Pseudomonadota</taxon>
        <taxon>Alphaproteobacteria</taxon>
        <taxon>Hyphomicrobiales</taxon>
        <taxon>Rhizobiaceae</taxon>
        <taxon>Rhizobium/Agrobacterium group</taxon>
        <taxon>Rhizobium</taxon>
    </lineage>
</organism>
<dbReference type="EMBL" id="JAVLSF010001509">
    <property type="protein sequence ID" value="MDR9779040.1"/>
    <property type="molecule type" value="Genomic_DNA"/>
</dbReference>
<gene>
    <name evidence="2" type="ORF">RJJ65_41560</name>
</gene>
<feature type="non-terminal residue" evidence="2">
    <location>
        <position position="1"/>
    </location>
</feature>
<proteinExistence type="predicted"/>
<reference evidence="2" key="1">
    <citation type="submission" date="2023-04" db="EMBL/GenBank/DDBJ databases">
        <title>Genomic characterization of faba bean (Vicia faba) microsymbionts in Mexican soils.</title>
        <authorList>
            <person name="Rivera Orduna F.N."/>
            <person name="Guevara-Luna J."/>
            <person name="Yan J."/>
            <person name="Arroyo-Herrera I."/>
            <person name="Li Y."/>
            <person name="Vasquez-Murrieta M.S."/>
            <person name="Wang E.T."/>
        </authorList>
    </citation>
    <scope>NUCLEOTIDE SEQUENCE</scope>
    <source>
        <strain evidence="2">CH26</strain>
    </source>
</reference>
<comment type="caution">
    <text evidence="2">The sequence shown here is derived from an EMBL/GenBank/DDBJ whole genome shotgun (WGS) entry which is preliminary data.</text>
</comment>
<feature type="non-terminal residue" evidence="2">
    <location>
        <position position="101"/>
    </location>
</feature>
<dbReference type="PANTHER" id="PTHR14226:SF10">
    <property type="entry name" value="TRIACYLGLYCEROL LIPASE 4-RELATED"/>
    <property type="match status" value="1"/>
</dbReference>
<dbReference type="RefSeq" id="WP_310866957.1">
    <property type="nucleotide sequence ID" value="NZ_JAVLSF010001509.1"/>
</dbReference>
<dbReference type="AlphaFoldDB" id="A0AAJ2LNV5"/>
<dbReference type="Pfam" id="PF11815">
    <property type="entry name" value="DUF3336"/>
    <property type="match status" value="1"/>
</dbReference>